<dbReference type="STRING" id="908615.SAMN05421540_104221"/>
<dbReference type="Pfam" id="PF20050">
    <property type="entry name" value="DUF6452"/>
    <property type="match status" value="1"/>
</dbReference>
<reference evidence="1 2" key="1">
    <citation type="submission" date="2016-10" db="EMBL/GenBank/DDBJ databases">
        <authorList>
            <person name="de Groot N.N."/>
        </authorList>
    </citation>
    <scope>NUCLEOTIDE SEQUENCE [LARGE SCALE GENOMIC DNA]</scope>
    <source>
        <strain evidence="1 2">DSM 23581</strain>
    </source>
</reference>
<proteinExistence type="predicted"/>
<evidence type="ECO:0000313" key="2">
    <source>
        <dbReference type="Proteomes" id="UP000198820"/>
    </source>
</evidence>
<accession>A0A1H3ZVZ4</accession>
<protein>
    <recommendedName>
        <fullName evidence="3">Lipoprotein</fullName>
    </recommendedName>
</protein>
<keyword evidence="2" id="KW-1185">Reference proteome</keyword>
<dbReference type="PROSITE" id="PS51257">
    <property type="entry name" value="PROKAR_LIPOPROTEIN"/>
    <property type="match status" value="1"/>
</dbReference>
<sequence>MKAFKYLCFSIITLLLFSACERDDICPEDSPKTPRLVIQFFDVSNPEILKNVPKLKIVAPGNDTLDFDTTSEIKLPLKTSENITEYDFIQKSLSNSPNVDRLIFDYARTNEFVSRACGFRVVYLDFQGTLVNDSNEWIKGVLVEESNINNENETHLNIYH</sequence>
<dbReference type="Proteomes" id="UP000198820">
    <property type="component" value="Unassembled WGS sequence"/>
</dbReference>
<gene>
    <name evidence="1" type="ORF">SAMN05421540_104221</name>
</gene>
<organism evidence="1 2">
    <name type="scientific">Psychroflexus halocasei</name>
    <dbReference type="NCBI Taxonomy" id="908615"/>
    <lineage>
        <taxon>Bacteria</taxon>
        <taxon>Pseudomonadati</taxon>
        <taxon>Bacteroidota</taxon>
        <taxon>Flavobacteriia</taxon>
        <taxon>Flavobacteriales</taxon>
        <taxon>Flavobacteriaceae</taxon>
        <taxon>Psychroflexus</taxon>
    </lineage>
</organism>
<evidence type="ECO:0008006" key="3">
    <source>
        <dbReference type="Google" id="ProtNLM"/>
    </source>
</evidence>
<dbReference type="AlphaFoldDB" id="A0A1H3ZVZ4"/>
<dbReference type="EMBL" id="FNQF01000004">
    <property type="protein sequence ID" value="SEA27591.1"/>
    <property type="molecule type" value="Genomic_DNA"/>
</dbReference>
<dbReference type="InterPro" id="IPR045607">
    <property type="entry name" value="DUF6452"/>
</dbReference>
<name>A0A1H3ZVZ4_9FLAO</name>
<evidence type="ECO:0000313" key="1">
    <source>
        <dbReference type="EMBL" id="SEA27591.1"/>
    </source>
</evidence>
<dbReference type="RefSeq" id="WP_093241991.1">
    <property type="nucleotide sequence ID" value="NZ_FNQF01000004.1"/>
</dbReference>